<feature type="non-terminal residue" evidence="2">
    <location>
        <position position="67"/>
    </location>
</feature>
<feature type="compositionally biased region" description="Polar residues" evidence="1">
    <location>
        <begin position="56"/>
        <end position="67"/>
    </location>
</feature>
<protein>
    <submittedName>
        <fullName evidence="2">Uncharacterized protein</fullName>
    </submittedName>
</protein>
<gene>
    <name evidence="2" type="ORF">RSOL_032150</name>
</gene>
<dbReference type="AlphaFoldDB" id="X8IWM5"/>
<dbReference type="EMBL" id="JATN01000322">
    <property type="protein sequence ID" value="EUC54165.1"/>
    <property type="molecule type" value="Genomic_DNA"/>
</dbReference>
<feature type="region of interest" description="Disordered" evidence="1">
    <location>
        <begin position="1"/>
        <end position="67"/>
    </location>
</feature>
<proteinExistence type="predicted"/>
<name>X8IWM5_9AGAM</name>
<accession>X8IWM5</accession>
<organism evidence="2 3">
    <name type="scientific">Rhizoctonia solani AG-3 Rhs1AP</name>
    <dbReference type="NCBI Taxonomy" id="1086054"/>
    <lineage>
        <taxon>Eukaryota</taxon>
        <taxon>Fungi</taxon>
        <taxon>Dikarya</taxon>
        <taxon>Basidiomycota</taxon>
        <taxon>Agaricomycotina</taxon>
        <taxon>Agaricomycetes</taxon>
        <taxon>Cantharellales</taxon>
        <taxon>Ceratobasidiaceae</taxon>
        <taxon>Rhizoctonia</taxon>
    </lineage>
</organism>
<evidence type="ECO:0000256" key="1">
    <source>
        <dbReference type="SAM" id="MobiDB-lite"/>
    </source>
</evidence>
<evidence type="ECO:0000313" key="3">
    <source>
        <dbReference type="Proteomes" id="UP000030108"/>
    </source>
</evidence>
<dbReference type="Proteomes" id="UP000030108">
    <property type="component" value="Unassembled WGS sequence"/>
</dbReference>
<reference evidence="3" key="1">
    <citation type="journal article" date="2014" name="Genome Announc.">
        <title>Draft genome sequence of the plant-pathogenic soil fungus Rhizoctonia solani anastomosis group 3 strain Rhs1AP.</title>
        <authorList>
            <person name="Cubeta M.A."/>
            <person name="Thomas E."/>
            <person name="Dean R.A."/>
            <person name="Jabaji S."/>
            <person name="Neate S.M."/>
            <person name="Tavantzis S."/>
            <person name="Toda T."/>
            <person name="Vilgalys R."/>
            <person name="Bharathan N."/>
            <person name="Fedorova-Abrams N."/>
            <person name="Pakala S.B."/>
            <person name="Pakala S.M."/>
            <person name="Zafar N."/>
            <person name="Joardar V."/>
            <person name="Losada L."/>
            <person name="Nierman W.C."/>
        </authorList>
    </citation>
    <scope>NUCLEOTIDE SEQUENCE [LARGE SCALE GENOMIC DNA]</scope>
    <source>
        <strain evidence="3">AG-3</strain>
    </source>
</reference>
<evidence type="ECO:0000313" key="2">
    <source>
        <dbReference type="EMBL" id="EUC54165.1"/>
    </source>
</evidence>
<feature type="compositionally biased region" description="Acidic residues" evidence="1">
    <location>
        <begin position="40"/>
        <end position="49"/>
    </location>
</feature>
<sequence length="67" mass="7097">MSWPHQSESEVASEASEDEDDKDNAPVGLKIIAARLADATVDDEDDLEGLGDVGPSASSRSTKQQQP</sequence>
<comment type="caution">
    <text evidence="2">The sequence shown here is derived from an EMBL/GenBank/DDBJ whole genome shotgun (WGS) entry which is preliminary data.</text>
</comment>